<sequence>MEETKKYTIFAGVNGAGKSTLYKLFDGKDIGIRINSDEIITQSGWDWRDTKAQFRAMRIAVEKIKSCIEEGKSFNQETTLAGHSIINTIKAAKEKGFSVQMCYVGLESPELAIKRVSNRVKEGGHGIDEGDIRRRYDTSLSTLKEVIPLCDYIEFFDNSKKFETIALYDKGQIIEKKETNWLNQVIKDIPKLDQINEEKRKPTLKEVIERGKKRQSELTSKEHNKSRTLK</sequence>
<name>A0A7W9W2A2_9FIRM</name>
<proteinExistence type="inferred from homology"/>
<organism evidence="9 10">
    <name type="scientific">Oribacterium sinus</name>
    <dbReference type="NCBI Taxonomy" id="237576"/>
    <lineage>
        <taxon>Bacteria</taxon>
        <taxon>Bacillati</taxon>
        <taxon>Bacillota</taxon>
        <taxon>Clostridia</taxon>
        <taxon>Lachnospirales</taxon>
        <taxon>Lachnospiraceae</taxon>
        <taxon>Oribacterium</taxon>
    </lineage>
</organism>
<evidence type="ECO:0000256" key="4">
    <source>
        <dbReference type="ARBA" id="ARBA00022840"/>
    </source>
</evidence>
<evidence type="ECO:0000313" key="9">
    <source>
        <dbReference type="EMBL" id="MBB6041027.1"/>
    </source>
</evidence>
<dbReference type="GeneID" id="85014554"/>
<evidence type="ECO:0000256" key="2">
    <source>
        <dbReference type="ARBA" id="ARBA00011963"/>
    </source>
</evidence>
<dbReference type="SUPFAM" id="SSF52540">
    <property type="entry name" value="P-loop containing nucleoside triphosphate hydrolases"/>
    <property type="match status" value="1"/>
</dbReference>
<accession>A0A7W9W2A2</accession>
<dbReference type="Gene3D" id="3.40.50.300">
    <property type="entry name" value="P-loop containing nucleotide triphosphate hydrolases"/>
    <property type="match status" value="1"/>
</dbReference>
<dbReference type="EMBL" id="JACHHH010000004">
    <property type="protein sequence ID" value="MBB6041027.1"/>
    <property type="molecule type" value="Genomic_DNA"/>
</dbReference>
<dbReference type="RefSeq" id="WP_183683533.1">
    <property type="nucleotide sequence ID" value="NZ_JACHHH010000004.1"/>
</dbReference>
<evidence type="ECO:0000256" key="6">
    <source>
        <dbReference type="ARBA" id="ARBA00048178"/>
    </source>
</evidence>
<dbReference type="GO" id="GO:0005524">
    <property type="term" value="F:ATP binding"/>
    <property type="evidence" value="ECO:0007669"/>
    <property type="project" value="UniProtKB-KW"/>
</dbReference>
<dbReference type="EC" id="2.7.1.176" evidence="2"/>
<evidence type="ECO:0000256" key="3">
    <source>
        <dbReference type="ARBA" id="ARBA00022741"/>
    </source>
</evidence>
<evidence type="ECO:0000259" key="8">
    <source>
        <dbReference type="Pfam" id="PF06414"/>
    </source>
</evidence>
<evidence type="ECO:0000256" key="5">
    <source>
        <dbReference type="ARBA" id="ARBA00032897"/>
    </source>
</evidence>
<feature type="domain" description="Zeta toxin" evidence="8">
    <location>
        <begin position="3"/>
        <end position="171"/>
    </location>
</feature>
<gene>
    <name evidence="9" type="ORF">HNQ46_000999</name>
</gene>
<protein>
    <recommendedName>
        <fullName evidence="5">UDP-N-acetylglucosamine kinase</fullName>
        <ecNumber evidence="2">2.7.1.176</ecNumber>
    </recommendedName>
    <alternativeName>
        <fullName evidence="5">UDP-N-acetylglucosamine kinase</fullName>
    </alternativeName>
</protein>
<feature type="region of interest" description="Disordered" evidence="7">
    <location>
        <begin position="203"/>
        <end position="230"/>
    </location>
</feature>
<evidence type="ECO:0000313" key="10">
    <source>
        <dbReference type="Proteomes" id="UP000522163"/>
    </source>
</evidence>
<reference evidence="9 10" key="1">
    <citation type="submission" date="2020-08" db="EMBL/GenBank/DDBJ databases">
        <title>Genomic Encyclopedia of Type Strains, Phase IV (KMG-IV): sequencing the most valuable type-strain genomes for metagenomic binning, comparative biology and taxonomic classification.</title>
        <authorList>
            <person name="Goeker M."/>
        </authorList>
    </citation>
    <scope>NUCLEOTIDE SEQUENCE [LARGE SCALE GENOMIC DNA]</scope>
    <source>
        <strain evidence="9 10">DSM 17245</strain>
    </source>
</reference>
<dbReference type="InterPro" id="IPR027417">
    <property type="entry name" value="P-loop_NTPase"/>
</dbReference>
<dbReference type="Proteomes" id="UP000522163">
    <property type="component" value="Unassembled WGS sequence"/>
</dbReference>
<dbReference type="InterPro" id="IPR010488">
    <property type="entry name" value="Zeta_toxin_domain"/>
</dbReference>
<dbReference type="Pfam" id="PF06414">
    <property type="entry name" value="Zeta_toxin"/>
    <property type="match status" value="1"/>
</dbReference>
<keyword evidence="4" id="KW-0067">ATP-binding</keyword>
<comment type="catalytic activity">
    <reaction evidence="6">
        <text>UDP-N-acetyl-alpha-D-glucosamine + ATP = UDP-N-acetyl-alpha-D-glucosamine 3'-phosphate + ADP + H(+)</text>
        <dbReference type="Rhea" id="RHEA:32671"/>
        <dbReference type="ChEBI" id="CHEBI:15378"/>
        <dbReference type="ChEBI" id="CHEBI:30616"/>
        <dbReference type="ChEBI" id="CHEBI:57705"/>
        <dbReference type="ChEBI" id="CHEBI:64353"/>
        <dbReference type="ChEBI" id="CHEBI:456216"/>
        <dbReference type="EC" id="2.7.1.176"/>
    </reaction>
</comment>
<comment type="similarity">
    <text evidence="1">Belongs to the zeta toxin family.</text>
</comment>
<evidence type="ECO:0000256" key="7">
    <source>
        <dbReference type="SAM" id="MobiDB-lite"/>
    </source>
</evidence>
<dbReference type="PANTHER" id="PTHR39206:SF1">
    <property type="entry name" value="SLL8004 PROTEIN"/>
    <property type="match status" value="1"/>
</dbReference>
<evidence type="ECO:0000256" key="1">
    <source>
        <dbReference type="ARBA" id="ARBA00009104"/>
    </source>
</evidence>
<comment type="caution">
    <text evidence="9">The sequence shown here is derived from an EMBL/GenBank/DDBJ whole genome shotgun (WGS) entry which is preliminary data.</text>
</comment>
<dbReference type="PANTHER" id="PTHR39206">
    <property type="entry name" value="SLL8004 PROTEIN"/>
    <property type="match status" value="1"/>
</dbReference>
<keyword evidence="3" id="KW-0547">Nucleotide-binding</keyword>
<dbReference type="AlphaFoldDB" id="A0A7W9W2A2"/>
<dbReference type="GO" id="GO:0016301">
    <property type="term" value="F:kinase activity"/>
    <property type="evidence" value="ECO:0007669"/>
    <property type="project" value="InterPro"/>
</dbReference>